<accession>A0AAE3QXV6</accession>
<dbReference type="GO" id="GO:0032259">
    <property type="term" value="P:methylation"/>
    <property type="evidence" value="ECO:0007669"/>
    <property type="project" value="UniProtKB-KW"/>
</dbReference>
<feature type="compositionally biased region" description="Basic and acidic residues" evidence="1">
    <location>
        <begin position="1"/>
        <end position="11"/>
    </location>
</feature>
<dbReference type="Proteomes" id="UP001241110">
    <property type="component" value="Unassembled WGS sequence"/>
</dbReference>
<dbReference type="Pfam" id="PF13847">
    <property type="entry name" value="Methyltransf_31"/>
    <property type="match status" value="1"/>
</dbReference>
<dbReference type="EMBL" id="JASJOS010000019">
    <property type="protein sequence ID" value="MDJ1485231.1"/>
    <property type="molecule type" value="Genomic_DNA"/>
</dbReference>
<evidence type="ECO:0000313" key="3">
    <source>
        <dbReference type="EMBL" id="MDJ1485231.1"/>
    </source>
</evidence>
<name>A0AAE3QXV6_9BACT</name>
<dbReference type="GO" id="GO:0008168">
    <property type="term" value="F:methyltransferase activity"/>
    <property type="evidence" value="ECO:0007669"/>
    <property type="project" value="UniProtKB-KW"/>
</dbReference>
<protein>
    <submittedName>
        <fullName evidence="3">Class I SAM-dependent methyltransferase</fullName>
        <ecNumber evidence="3">2.1.1.-</ecNumber>
    </submittedName>
</protein>
<evidence type="ECO:0000313" key="4">
    <source>
        <dbReference type="Proteomes" id="UP001241110"/>
    </source>
</evidence>
<gene>
    <name evidence="3" type="ORF">QNI16_32330</name>
</gene>
<dbReference type="InterPro" id="IPR029063">
    <property type="entry name" value="SAM-dependent_MTases_sf"/>
</dbReference>
<reference evidence="3" key="1">
    <citation type="submission" date="2023-05" db="EMBL/GenBank/DDBJ databases">
        <authorList>
            <person name="Zhang X."/>
        </authorList>
    </citation>
    <scope>NUCLEOTIDE SEQUENCE</scope>
    <source>
        <strain evidence="3">YF14B1</strain>
    </source>
</reference>
<comment type="caution">
    <text evidence="3">The sequence shown here is derived from an EMBL/GenBank/DDBJ whole genome shotgun (WGS) entry which is preliminary data.</text>
</comment>
<dbReference type="PANTHER" id="PTHR43861">
    <property type="entry name" value="TRANS-ACONITATE 2-METHYLTRANSFERASE-RELATED"/>
    <property type="match status" value="1"/>
</dbReference>
<sequence>MSDSALTKDRASMPSGTAPVLDRRTLENSNRNLLSLVKPGLTVLDVGCGTGAITKDIARLVGANGSVVGIDLSEELINAAKTNHTSVTNLSFQVQDIFTYESDLRFDLITTARTLQWMNRPKEALLKMKSLLVNGGCISVLDYNHTKIEWLPAPPASMQQFYEAFLLWRADAGMDNKIADNLQTIFSEIGLKNTTITNESEFYHNKESDFYDTAGIWNKVAETRGNQLVKDGYITESQRISAIQDYDKWLKNDAISMKLYLLGVTGYL</sequence>
<evidence type="ECO:0000256" key="1">
    <source>
        <dbReference type="SAM" id="MobiDB-lite"/>
    </source>
</evidence>
<dbReference type="Gene3D" id="3.40.50.150">
    <property type="entry name" value="Vaccinia Virus protein VP39"/>
    <property type="match status" value="1"/>
</dbReference>
<dbReference type="SUPFAM" id="SSF53335">
    <property type="entry name" value="S-adenosyl-L-methionine-dependent methyltransferases"/>
    <property type="match status" value="1"/>
</dbReference>
<feature type="domain" description="Methyltransferase" evidence="2">
    <location>
        <begin position="38"/>
        <end position="159"/>
    </location>
</feature>
<dbReference type="PANTHER" id="PTHR43861:SF1">
    <property type="entry name" value="TRANS-ACONITATE 2-METHYLTRANSFERASE"/>
    <property type="match status" value="1"/>
</dbReference>
<feature type="region of interest" description="Disordered" evidence="1">
    <location>
        <begin position="1"/>
        <end position="20"/>
    </location>
</feature>
<dbReference type="InterPro" id="IPR025714">
    <property type="entry name" value="Methyltranfer_dom"/>
</dbReference>
<dbReference type="EC" id="2.1.1.-" evidence="3"/>
<keyword evidence="3" id="KW-0808">Transferase</keyword>
<proteinExistence type="predicted"/>
<keyword evidence="3" id="KW-0489">Methyltransferase</keyword>
<dbReference type="CDD" id="cd02440">
    <property type="entry name" value="AdoMet_MTases"/>
    <property type="match status" value="1"/>
</dbReference>
<organism evidence="3 4">
    <name type="scientific">Xanthocytophaga flava</name>
    <dbReference type="NCBI Taxonomy" id="3048013"/>
    <lineage>
        <taxon>Bacteria</taxon>
        <taxon>Pseudomonadati</taxon>
        <taxon>Bacteroidota</taxon>
        <taxon>Cytophagia</taxon>
        <taxon>Cytophagales</taxon>
        <taxon>Rhodocytophagaceae</taxon>
        <taxon>Xanthocytophaga</taxon>
    </lineage>
</organism>
<evidence type="ECO:0000259" key="2">
    <source>
        <dbReference type="Pfam" id="PF13847"/>
    </source>
</evidence>
<dbReference type="AlphaFoldDB" id="A0AAE3QXV6"/>
<dbReference type="RefSeq" id="WP_313987504.1">
    <property type="nucleotide sequence ID" value="NZ_JASJOS010000019.1"/>
</dbReference>